<dbReference type="GO" id="GO:0047474">
    <property type="term" value="F:long-chain fatty acid--protein ligase activity"/>
    <property type="evidence" value="ECO:0007669"/>
    <property type="project" value="InterPro"/>
</dbReference>
<evidence type="ECO:0000259" key="2">
    <source>
        <dbReference type="Pfam" id="PF04443"/>
    </source>
</evidence>
<keyword evidence="5" id="KW-1185">Reference proteome</keyword>
<name>A0A2M9ZQX0_9LEPT</name>
<dbReference type="AlphaFoldDB" id="A0A2M9ZQX0"/>
<evidence type="ECO:0000313" key="3">
    <source>
        <dbReference type="EMBL" id="PJZ70582.1"/>
    </source>
</evidence>
<evidence type="ECO:0000256" key="1">
    <source>
        <dbReference type="SAM" id="MobiDB-lite"/>
    </source>
</evidence>
<dbReference type="OrthoDB" id="182577at2"/>
<dbReference type="Proteomes" id="UP000231962">
    <property type="component" value="Unassembled WGS sequence"/>
</dbReference>
<protein>
    <submittedName>
        <fullName evidence="4">Acyl-protein synthetase LuxE</fullName>
    </submittedName>
</protein>
<dbReference type="Gene3D" id="3.40.50.12780">
    <property type="entry name" value="N-terminal domain of ligase-like"/>
    <property type="match status" value="1"/>
</dbReference>
<feature type="compositionally biased region" description="Basic and acidic residues" evidence="1">
    <location>
        <begin position="347"/>
        <end position="366"/>
    </location>
</feature>
<reference evidence="5 6" key="1">
    <citation type="submission" date="2017-07" db="EMBL/GenBank/DDBJ databases">
        <title>Leptospira spp. isolated from tropical soils.</title>
        <authorList>
            <person name="Thibeaux R."/>
            <person name="Iraola G."/>
            <person name="Ferres I."/>
            <person name="Bierque E."/>
            <person name="Girault D."/>
            <person name="Soupe-Gilbert M.-E."/>
            <person name="Picardeau M."/>
            <person name="Goarant C."/>
        </authorList>
    </citation>
    <scope>NUCLEOTIDE SEQUENCE [LARGE SCALE GENOMIC DNA]</scope>
    <source>
        <strain evidence="4 6">FH1-B-B1</strain>
        <strain evidence="3 5">FH1-B-C1</strain>
    </source>
</reference>
<evidence type="ECO:0000313" key="4">
    <source>
        <dbReference type="EMBL" id="PJZ74476.1"/>
    </source>
</evidence>
<feature type="domain" description="Acyl-protein synthetase LuxE" evidence="2">
    <location>
        <begin position="11"/>
        <end position="349"/>
    </location>
</feature>
<dbReference type="EMBL" id="NPDY01000003">
    <property type="protein sequence ID" value="PJZ70582.1"/>
    <property type="molecule type" value="Genomic_DNA"/>
</dbReference>
<dbReference type="GO" id="GO:0008218">
    <property type="term" value="P:bioluminescence"/>
    <property type="evidence" value="ECO:0007669"/>
    <property type="project" value="InterPro"/>
</dbReference>
<dbReference type="EMBL" id="NPDZ01000002">
    <property type="protein sequence ID" value="PJZ74476.1"/>
    <property type="molecule type" value="Genomic_DNA"/>
</dbReference>
<dbReference type="InterPro" id="IPR007534">
    <property type="entry name" value="LuxE"/>
</dbReference>
<feature type="region of interest" description="Disordered" evidence="1">
    <location>
        <begin position="345"/>
        <end position="366"/>
    </location>
</feature>
<accession>A0A2M9ZQX0</accession>
<proteinExistence type="predicted"/>
<evidence type="ECO:0000313" key="5">
    <source>
        <dbReference type="Proteomes" id="UP000231962"/>
    </source>
</evidence>
<organism evidence="4 6">
    <name type="scientific">Leptospira perolatii</name>
    <dbReference type="NCBI Taxonomy" id="2023191"/>
    <lineage>
        <taxon>Bacteria</taxon>
        <taxon>Pseudomonadati</taxon>
        <taxon>Spirochaetota</taxon>
        <taxon>Spirochaetia</taxon>
        <taxon>Leptospirales</taxon>
        <taxon>Leptospiraceae</taxon>
        <taxon>Leptospira</taxon>
    </lineage>
</organism>
<sequence>MTRSAALELKLAALSDSLKHHSENCKEFGDYCERKSFDPWKELYPQDLASIPQIPTSAFKVGEILSVPSSQIIRRFESSGTSGTRSKILRDEITLARLSGSLRSSAEVWSDVIGDRDLEDDIFVIHLGPSRKDAGTVWFGYVMSLIELEAETEHMMKNGKVDLHAASALIRSALQEGKRVLVVGAPFLVEELCKAFQNSPICAGSNLFLLTGGGWKKNISKAISQSDLASLAAKSFGIDSPSQLRDVFNQVELNSAFVQCSEGRLHSPPWVEVIVRDPLSWKPLDSGQIGLLTYLDPTAHSYPGFIAGEDLGSKEEHACSCGRTTQSIRIVRRLNVSSHQGCSLQLQEKKEEKSDKDKLGKSNDPF</sequence>
<gene>
    <name evidence="3" type="ORF">CH360_05700</name>
    <name evidence="4" type="ORF">CH373_05280</name>
</gene>
<dbReference type="Proteomes" id="UP000231990">
    <property type="component" value="Unassembled WGS sequence"/>
</dbReference>
<comment type="caution">
    <text evidence="4">The sequence shown here is derived from an EMBL/GenBank/DDBJ whole genome shotgun (WGS) entry which is preliminary data.</text>
</comment>
<evidence type="ECO:0000313" key="6">
    <source>
        <dbReference type="Proteomes" id="UP000231990"/>
    </source>
</evidence>
<dbReference type="InterPro" id="IPR042099">
    <property type="entry name" value="ANL_N_sf"/>
</dbReference>
<dbReference type="Pfam" id="PF04443">
    <property type="entry name" value="LuxE"/>
    <property type="match status" value="1"/>
</dbReference>